<proteinExistence type="predicted"/>
<name>A0ABT8DL31_9FLAO</name>
<dbReference type="EMBL" id="JAUGQQ010000002">
    <property type="protein sequence ID" value="MDN3723757.1"/>
    <property type="molecule type" value="Genomic_DNA"/>
</dbReference>
<keyword evidence="2" id="KW-1185">Reference proteome</keyword>
<dbReference type="RefSeq" id="WP_290253844.1">
    <property type="nucleotide sequence ID" value="NZ_JAUGQQ010000002.1"/>
</dbReference>
<organism evidence="1 2">
    <name type="scientific">Aequorivita aurantiaca</name>
    <dbReference type="NCBI Taxonomy" id="3053356"/>
    <lineage>
        <taxon>Bacteria</taxon>
        <taxon>Pseudomonadati</taxon>
        <taxon>Bacteroidota</taxon>
        <taxon>Flavobacteriia</taxon>
        <taxon>Flavobacteriales</taxon>
        <taxon>Flavobacteriaceae</taxon>
        <taxon>Aequorivita</taxon>
    </lineage>
</organism>
<gene>
    <name evidence="1" type="ORF">QRD02_05140</name>
</gene>
<protein>
    <submittedName>
        <fullName evidence="1">DUF6263 family protein</fullName>
    </submittedName>
</protein>
<dbReference type="InterPro" id="IPR046230">
    <property type="entry name" value="DUF6263"/>
</dbReference>
<dbReference type="Pfam" id="PF19777">
    <property type="entry name" value="DUF6263"/>
    <property type="match status" value="1"/>
</dbReference>
<evidence type="ECO:0000313" key="1">
    <source>
        <dbReference type="EMBL" id="MDN3723757.1"/>
    </source>
</evidence>
<accession>A0ABT8DL31</accession>
<comment type="caution">
    <text evidence="1">The sequence shown here is derived from an EMBL/GenBank/DDBJ whole genome shotgun (WGS) entry which is preliminary data.</text>
</comment>
<evidence type="ECO:0000313" key="2">
    <source>
        <dbReference type="Proteomes" id="UP001244787"/>
    </source>
</evidence>
<dbReference type="Proteomes" id="UP001244787">
    <property type="component" value="Unassembled WGS sequence"/>
</dbReference>
<sequence length="296" mass="33356">MNPLYILLIFLNFASLHTANSQHKIEYDLKKGAIYKVEQTAVQNIVQKIDSTEHFMTNTLGGTFVMEVVNVEDGKFIIDTNFETFKLKTESNIYGVLTNLDTSILPIDENDIEAKIFQGLIGAKFQMVLLKTGKIESVTGVENLVSSMLNQVEFDDDFTKALIQKSVAKEFNNTELLESLQQFTYIYPETKIKVNQTWKNSYTGSVTANNTWTLTNYSKDAIDLKSIANVQLRTNDETILMELQGDQQTVAIAHTKTGFINSMVVTQQVQGITIMRDMNNVEVPTTLTSTITYKSL</sequence>
<reference evidence="1 2" key="1">
    <citation type="submission" date="2023-06" db="EMBL/GenBank/DDBJ databases">
        <authorList>
            <person name="Ye Y.-Q."/>
            <person name="Du Z.-J."/>
        </authorList>
    </citation>
    <scope>NUCLEOTIDE SEQUENCE [LARGE SCALE GENOMIC DNA]</scope>
    <source>
        <strain evidence="1 2">SDUM287046</strain>
    </source>
</reference>